<name>A0A2U1SSR9_METSR</name>
<protein>
    <submittedName>
        <fullName evidence="1">Uncharacterized protein</fullName>
    </submittedName>
</protein>
<reference evidence="1 2" key="1">
    <citation type="journal article" date="2018" name="Appl. Microbiol. Biotechnol.">
        <title>Co-cultivation of the strictly anaerobic methanogen Methanosarcina barkeri with aerobic methanotrophs in an oxygen-limited membrane bioreactor.</title>
        <authorList>
            <person name="In 't Zandt M.H."/>
            <person name="van den Bosch T.J.M."/>
            <person name="Rijkers R."/>
            <person name="van Kessel M.A.H.J."/>
            <person name="Jetten M.S.M."/>
            <person name="Welte C.U."/>
        </authorList>
    </citation>
    <scope>NUCLEOTIDE SEQUENCE [LARGE SCALE GENOMIC DNA]</scope>
    <source>
        <strain evidence="1 2">DSM 17706</strain>
    </source>
</reference>
<evidence type="ECO:0000313" key="1">
    <source>
        <dbReference type="EMBL" id="PWB94661.1"/>
    </source>
</evidence>
<sequence>MSVTAQLRAALSFSQTRTAVLGAAPSWSAAFDQIVSLVNGTGAGQFDLGYAAERTVASAANDDIDLAGVLTDAYGAAVTIAELVAIMIVNKQRDGTANTTDLTPGGGSNFVPGFSAALPPISPGGIFMMVAPGAAGLATVTASTGDILRVANSSGAQNKFQIAILGRSA</sequence>
<dbReference type="OrthoDB" id="7605430at2"/>
<comment type="caution">
    <text evidence="1">The sequence shown here is derived from an EMBL/GenBank/DDBJ whole genome shotgun (WGS) entry which is preliminary data.</text>
</comment>
<gene>
    <name evidence="1" type="ORF">C5689_06250</name>
</gene>
<keyword evidence="2" id="KW-1185">Reference proteome</keyword>
<proteinExistence type="predicted"/>
<accession>A0A2U1SSR9</accession>
<dbReference type="Proteomes" id="UP000245137">
    <property type="component" value="Unassembled WGS sequence"/>
</dbReference>
<organism evidence="1 2">
    <name type="scientific">Methylosinus sporium</name>
    <dbReference type="NCBI Taxonomy" id="428"/>
    <lineage>
        <taxon>Bacteria</taxon>
        <taxon>Pseudomonadati</taxon>
        <taxon>Pseudomonadota</taxon>
        <taxon>Alphaproteobacteria</taxon>
        <taxon>Hyphomicrobiales</taxon>
        <taxon>Methylocystaceae</taxon>
        <taxon>Methylosinus</taxon>
    </lineage>
</organism>
<dbReference type="RefSeq" id="WP_108916414.1">
    <property type="nucleotide sequence ID" value="NZ_BGJY01000018.1"/>
</dbReference>
<evidence type="ECO:0000313" key="2">
    <source>
        <dbReference type="Proteomes" id="UP000245137"/>
    </source>
</evidence>
<dbReference type="EMBL" id="PUIV01000006">
    <property type="protein sequence ID" value="PWB94661.1"/>
    <property type="molecule type" value="Genomic_DNA"/>
</dbReference>
<dbReference type="AlphaFoldDB" id="A0A2U1SSR9"/>